<sequence length="107" mass="11987">IGWMRSSWLGSGGSRAVKTRREAIEQFEKSGRQDLAAKERAEIGVVERYLPQAMSPEETERAVAALVSELGLKEKKDLGRAMKEFMARYRGRVDGKAVNALIARHLK</sequence>
<dbReference type="InterPro" id="IPR023168">
    <property type="entry name" value="GatB_Yqey_C_2"/>
</dbReference>
<evidence type="ECO:0008006" key="3">
    <source>
        <dbReference type="Google" id="ProtNLM"/>
    </source>
</evidence>
<protein>
    <recommendedName>
        <fullName evidence="3">GatB/YqeY domain-containing protein</fullName>
    </recommendedName>
</protein>
<feature type="non-terminal residue" evidence="1">
    <location>
        <position position="1"/>
    </location>
</feature>
<accession>A0A538U5E1</accession>
<dbReference type="Pfam" id="PF09424">
    <property type="entry name" value="YqeY"/>
    <property type="match status" value="1"/>
</dbReference>
<dbReference type="EMBL" id="VBPB01000183">
    <property type="protein sequence ID" value="TMQ71122.1"/>
    <property type="molecule type" value="Genomic_DNA"/>
</dbReference>
<evidence type="ECO:0000313" key="2">
    <source>
        <dbReference type="Proteomes" id="UP000319771"/>
    </source>
</evidence>
<proteinExistence type="predicted"/>
<name>A0A538U5E1_UNCEI</name>
<dbReference type="GO" id="GO:0016884">
    <property type="term" value="F:carbon-nitrogen ligase activity, with glutamine as amido-N-donor"/>
    <property type="evidence" value="ECO:0007669"/>
    <property type="project" value="InterPro"/>
</dbReference>
<evidence type="ECO:0000313" key="1">
    <source>
        <dbReference type="EMBL" id="TMQ71122.1"/>
    </source>
</evidence>
<dbReference type="AlphaFoldDB" id="A0A538U5E1"/>
<dbReference type="Gene3D" id="1.10.1510.10">
    <property type="entry name" value="Uncharacterised protein YqeY/AIM41 PF09424, N-terminal domain"/>
    <property type="match status" value="1"/>
</dbReference>
<comment type="caution">
    <text evidence="1">The sequence shown here is derived from an EMBL/GenBank/DDBJ whole genome shotgun (WGS) entry which is preliminary data.</text>
</comment>
<dbReference type="InterPro" id="IPR019004">
    <property type="entry name" value="YqeY/Aim41"/>
</dbReference>
<dbReference type="Proteomes" id="UP000319771">
    <property type="component" value="Unassembled WGS sequence"/>
</dbReference>
<gene>
    <name evidence="1" type="ORF">E6K81_10885</name>
</gene>
<dbReference type="InterPro" id="IPR003789">
    <property type="entry name" value="Asn/Gln_tRNA_amidoTrase-B-like"/>
</dbReference>
<dbReference type="PANTHER" id="PTHR28055">
    <property type="entry name" value="ALTERED INHERITANCE OF MITOCHONDRIA PROTEIN 41, MITOCHONDRIAL"/>
    <property type="match status" value="1"/>
</dbReference>
<reference evidence="1 2" key="1">
    <citation type="journal article" date="2019" name="Nat. Microbiol.">
        <title>Mediterranean grassland soil C-N compound turnover is dependent on rainfall and depth, and is mediated by genomically divergent microorganisms.</title>
        <authorList>
            <person name="Diamond S."/>
            <person name="Andeer P.F."/>
            <person name="Li Z."/>
            <person name="Crits-Christoph A."/>
            <person name="Burstein D."/>
            <person name="Anantharaman K."/>
            <person name="Lane K.R."/>
            <person name="Thomas B.C."/>
            <person name="Pan C."/>
            <person name="Northen T.R."/>
            <person name="Banfield J.F."/>
        </authorList>
    </citation>
    <scope>NUCLEOTIDE SEQUENCE [LARGE SCALE GENOMIC DNA]</scope>
    <source>
        <strain evidence="1">WS_11</strain>
    </source>
</reference>
<dbReference type="InterPro" id="IPR042184">
    <property type="entry name" value="YqeY/Aim41_N"/>
</dbReference>
<dbReference type="SUPFAM" id="SSF89095">
    <property type="entry name" value="GatB/YqeY motif"/>
    <property type="match status" value="1"/>
</dbReference>
<dbReference type="PANTHER" id="PTHR28055:SF1">
    <property type="entry name" value="ALTERED INHERITANCE OF MITOCHONDRIA PROTEIN 41, MITOCHONDRIAL"/>
    <property type="match status" value="1"/>
</dbReference>
<dbReference type="Gene3D" id="1.10.10.410">
    <property type="match status" value="1"/>
</dbReference>
<organism evidence="1 2">
    <name type="scientific">Eiseniibacteriota bacterium</name>
    <dbReference type="NCBI Taxonomy" id="2212470"/>
    <lineage>
        <taxon>Bacteria</taxon>
        <taxon>Candidatus Eiseniibacteriota</taxon>
    </lineage>
</organism>